<evidence type="ECO:0000313" key="2">
    <source>
        <dbReference type="Proteomes" id="UP001331761"/>
    </source>
</evidence>
<evidence type="ECO:0000313" key="1">
    <source>
        <dbReference type="EMBL" id="KAK5981315.1"/>
    </source>
</evidence>
<comment type="caution">
    <text evidence="1">The sequence shown here is derived from an EMBL/GenBank/DDBJ whole genome shotgun (WGS) entry which is preliminary data.</text>
</comment>
<dbReference type="AlphaFoldDB" id="A0AAN8FNM3"/>
<accession>A0AAN8FNM3</accession>
<dbReference type="Proteomes" id="UP001331761">
    <property type="component" value="Unassembled WGS sequence"/>
</dbReference>
<gene>
    <name evidence="1" type="ORF">GCK32_018875</name>
</gene>
<proteinExistence type="predicted"/>
<sequence length="188" mass="21955">MAPQSKASLSSDFLDIYHSSPQWNGTNGFYDVRTPVGKVLAGITNCCEPMEQCELRFKDIPEKHFKKLIRESELHIKDTDCTQSYKMEIKDGKPIYLFNIERQEDATRIYGMINRGTKGKPYWRESNPDEFLYFLETCNGTATMPDDVSRRFVGFLSCRKTTQRNRALRHYSRSPKGLIEKIKDMQKY</sequence>
<organism evidence="1 2">
    <name type="scientific">Trichostrongylus colubriformis</name>
    <name type="common">Black scour worm</name>
    <dbReference type="NCBI Taxonomy" id="6319"/>
    <lineage>
        <taxon>Eukaryota</taxon>
        <taxon>Metazoa</taxon>
        <taxon>Ecdysozoa</taxon>
        <taxon>Nematoda</taxon>
        <taxon>Chromadorea</taxon>
        <taxon>Rhabditida</taxon>
        <taxon>Rhabditina</taxon>
        <taxon>Rhabditomorpha</taxon>
        <taxon>Strongyloidea</taxon>
        <taxon>Trichostrongylidae</taxon>
        <taxon>Trichostrongylus</taxon>
    </lineage>
</organism>
<keyword evidence="2" id="KW-1185">Reference proteome</keyword>
<name>A0AAN8FNM3_TRICO</name>
<protein>
    <submittedName>
        <fullName evidence="1">Uncharacterized protein</fullName>
    </submittedName>
</protein>
<dbReference type="EMBL" id="WIXE01006401">
    <property type="protein sequence ID" value="KAK5981315.1"/>
    <property type="molecule type" value="Genomic_DNA"/>
</dbReference>
<reference evidence="1 2" key="1">
    <citation type="submission" date="2019-10" db="EMBL/GenBank/DDBJ databases">
        <title>Assembly and Annotation for the nematode Trichostrongylus colubriformis.</title>
        <authorList>
            <person name="Martin J."/>
        </authorList>
    </citation>
    <scope>NUCLEOTIDE SEQUENCE [LARGE SCALE GENOMIC DNA]</scope>
    <source>
        <strain evidence="1">G859</strain>
        <tissue evidence="1">Whole worm</tissue>
    </source>
</reference>